<feature type="region of interest" description="Disordered" evidence="1">
    <location>
        <begin position="352"/>
        <end position="373"/>
    </location>
</feature>
<dbReference type="RefSeq" id="WP_320290440.1">
    <property type="nucleotide sequence ID" value="NZ_JAVIIW010000047.1"/>
</dbReference>
<comment type="caution">
    <text evidence="2">The sequence shown here is derived from an EMBL/GenBank/DDBJ whole genome shotgun (WGS) entry which is preliminary data.</text>
</comment>
<evidence type="ECO:0000313" key="3">
    <source>
        <dbReference type="Proteomes" id="UP001287059"/>
    </source>
</evidence>
<name>A0ABU4Y613_9HYPH</name>
<keyword evidence="3" id="KW-1185">Reference proteome</keyword>
<evidence type="ECO:0000256" key="1">
    <source>
        <dbReference type="SAM" id="MobiDB-lite"/>
    </source>
</evidence>
<sequence length="373" mass="39360">MPSSFEVPARPAARPVSEVDREEALAVVREQIALLDLDLCGLTVVVGAATGYQAIAATAAALANAGRVIALTRDSQRHPDRVAAGHATLAFARQAKVSERVEVTNRIDSRKWQNVDLLANCLQVGPISRSLVELLPSHAVVSLMAEPWELRPGVVDFDGCDDAGIKVAAPNLGHPAIGLLADFARLCSILLDDAGIDQHGASIAVVSDTPCGPVIEHALRERGARTDVFAHPLLMTGSKWDAIVVAMRPSDKPPMDINCLGHIAANARNALLVQFSGEIDRSAAHYFGLRVWPPKRPARGQLGLPLEALGAAPTIRKLIGGLKAAEAAYRGADLGTDSVGFIVKAGTADRGRAGPFADAPPFQERGPRGRSTL</sequence>
<evidence type="ECO:0000313" key="2">
    <source>
        <dbReference type="EMBL" id="MDX8482343.1"/>
    </source>
</evidence>
<protein>
    <submittedName>
        <fullName evidence="2">Uncharacterized protein</fullName>
    </submittedName>
</protein>
<dbReference type="Proteomes" id="UP001287059">
    <property type="component" value="Unassembled WGS sequence"/>
</dbReference>
<proteinExistence type="predicted"/>
<dbReference type="EMBL" id="JAVIIW010000047">
    <property type="protein sequence ID" value="MDX8482343.1"/>
    <property type="molecule type" value="Genomic_DNA"/>
</dbReference>
<accession>A0ABU4Y613</accession>
<organism evidence="2 3">
    <name type="scientific">Mesorhizobium album</name>
    <dbReference type="NCBI Taxonomy" id="3072314"/>
    <lineage>
        <taxon>Bacteria</taxon>
        <taxon>Pseudomonadati</taxon>
        <taxon>Pseudomonadota</taxon>
        <taxon>Alphaproteobacteria</taxon>
        <taxon>Hyphomicrobiales</taxon>
        <taxon>Phyllobacteriaceae</taxon>
        <taxon>Mesorhizobium</taxon>
    </lineage>
</organism>
<gene>
    <name evidence="2" type="ORF">RFN28_28365</name>
</gene>
<reference evidence="2 3" key="1">
    <citation type="submission" date="2023-08" db="EMBL/GenBank/DDBJ databases">
        <title>Implementing the SeqCode for naming new Mesorhizobium species isolated from Vachellia karroo root nodules.</title>
        <authorList>
            <person name="Van Lill M."/>
        </authorList>
    </citation>
    <scope>NUCLEOTIDE SEQUENCE [LARGE SCALE GENOMIC DNA]</scope>
    <source>
        <strain evidence="2 3">VK24D</strain>
    </source>
</reference>